<keyword evidence="3" id="KW-1185">Reference proteome</keyword>
<protein>
    <submittedName>
        <fullName evidence="2">Uncharacterized protein</fullName>
    </submittedName>
</protein>
<name>A0A444YRY1_ARAHY</name>
<sequence length="85" mass="9446">MDPKKRKKSQEDSDSESESTDDDRYEIGSEDLDELLRENNKNSAAQGEKEADLRSTIPEVNLGSDDPSSQGLTEQSSVNRPAENM</sequence>
<feature type="region of interest" description="Disordered" evidence="1">
    <location>
        <begin position="1"/>
        <end position="85"/>
    </location>
</feature>
<organism evidence="2 3">
    <name type="scientific">Arachis hypogaea</name>
    <name type="common">Peanut</name>
    <dbReference type="NCBI Taxonomy" id="3818"/>
    <lineage>
        <taxon>Eukaryota</taxon>
        <taxon>Viridiplantae</taxon>
        <taxon>Streptophyta</taxon>
        <taxon>Embryophyta</taxon>
        <taxon>Tracheophyta</taxon>
        <taxon>Spermatophyta</taxon>
        <taxon>Magnoliopsida</taxon>
        <taxon>eudicotyledons</taxon>
        <taxon>Gunneridae</taxon>
        <taxon>Pentapetalae</taxon>
        <taxon>rosids</taxon>
        <taxon>fabids</taxon>
        <taxon>Fabales</taxon>
        <taxon>Fabaceae</taxon>
        <taxon>Papilionoideae</taxon>
        <taxon>50 kb inversion clade</taxon>
        <taxon>dalbergioids sensu lato</taxon>
        <taxon>Dalbergieae</taxon>
        <taxon>Pterocarpus clade</taxon>
        <taxon>Arachis</taxon>
    </lineage>
</organism>
<feature type="compositionally biased region" description="Acidic residues" evidence="1">
    <location>
        <begin position="12"/>
        <end position="33"/>
    </location>
</feature>
<evidence type="ECO:0000313" key="2">
    <source>
        <dbReference type="EMBL" id="RYR04679.1"/>
    </source>
</evidence>
<evidence type="ECO:0000256" key="1">
    <source>
        <dbReference type="SAM" id="MobiDB-lite"/>
    </source>
</evidence>
<proteinExistence type="predicted"/>
<reference evidence="2 3" key="1">
    <citation type="submission" date="2019-01" db="EMBL/GenBank/DDBJ databases">
        <title>Sequencing of cultivated peanut Arachis hypogaea provides insights into genome evolution and oil improvement.</title>
        <authorList>
            <person name="Chen X."/>
        </authorList>
    </citation>
    <scope>NUCLEOTIDE SEQUENCE [LARGE SCALE GENOMIC DNA]</scope>
    <source>
        <strain evidence="3">cv. Fuhuasheng</strain>
        <tissue evidence="2">Leaves</tissue>
    </source>
</reference>
<dbReference type="Proteomes" id="UP000289738">
    <property type="component" value="Chromosome B06"/>
</dbReference>
<dbReference type="AlphaFoldDB" id="A0A444YRY1"/>
<accession>A0A444YRY1</accession>
<evidence type="ECO:0000313" key="3">
    <source>
        <dbReference type="Proteomes" id="UP000289738"/>
    </source>
</evidence>
<dbReference type="EMBL" id="SDMP01000016">
    <property type="protein sequence ID" value="RYR04679.1"/>
    <property type="molecule type" value="Genomic_DNA"/>
</dbReference>
<comment type="caution">
    <text evidence="2">The sequence shown here is derived from an EMBL/GenBank/DDBJ whole genome shotgun (WGS) entry which is preliminary data.</text>
</comment>
<gene>
    <name evidence="2" type="ORF">Ahy_B06g084461</name>
</gene>
<feature type="compositionally biased region" description="Polar residues" evidence="1">
    <location>
        <begin position="66"/>
        <end position="79"/>
    </location>
</feature>